<dbReference type="PANTHER" id="PTHR43185:SF1">
    <property type="entry name" value="FE(2+) TRANSPORTER FEOB"/>
    <property type="match status" value="1"/>
</dbReference>
<dbReference type="PROSITE" id="PS51711">
    <property type="entry name" value="G_FEOB"/>
    <property type="match status" value="1"/>
</dbReference>
<organism evidence="4 5">
    <name type="scientific">Mahella australiensis (strain DSM 15567 / CIP 107919 / 50-1 BON)</name>
    <dbReference type="NCBI Taxonomy" id="697281"/>
    <lineage>
        <taxon>Bacteria</taxon>
        <taxon>Bacillati</taxon>
        <taxon>Bacillota</taxon>
        <taxon>Clostridia</taxon>
        <taxon>Thermoanaerobacterales</taxon>
        <taxon>Thermoanaerobacterales Family IV. Incertae Sedis</taxon>
        <taxon>Mahella</taxon>
    </lineage>
</organism>
<dbReference type="Pfam" id="PF02421">
    <property type="entry name" value="FeoB_N"/>
    <property type="match status" value="1"/>
</dbReference>
<dbReference type="InterPro" id="IPR050860">
    <property type="entry name" value="FeoB_GTPase"/>
</dbReference>
<dbReference type="eggNOG" id="COG0370">
    <property type="taxonomic scope" value="Bacteria"/>
</dbReference>
<dbReference type="InterPro" id="IPR027417">
    <property type="entry name" value="P-loop_NTPase"/>
</dbReference>
<dbReference type="EMBL" id="CP002360">
    <property type="protein sequence ID" value="AEE95886.1"/>
    <property type="molecule type" value="Genomic_DNA"/>
</dbReference>
<evidence type="ECO:0000256" key="2">
    <source>
        <dbReference type="ARBA" id="ARBA00023134"/>
    </source>
</evidence>
<sequence>MDKKANNKSCHTSGNEHIEGLPKIALVGTPNVGKSVIFNRLTGKYVTVSNYPGTTVEISRGKGRIGDCEFEIIDTPGMYSLMPITEEERVARRLLLEEKPDVVLHIVDAKNIKRMLSFTLQLIEAGLPVILVLNVMDEAERLGIKIDAYKLRQKLGIPVVVTSAALNKGIKELKQEVTDYVVSIAA</sequence>
<dbReference type="SUPFAM" id="SSF52540">
    <property type="entry name" value="P-loop containing nucleoside triphosphate hydrolases"/>
    <property type="match status" value="1"/>
</dbReference>
<dbReference type="AlphaFoldDB" id="F4A0K7"/>
<keyword evidence="2" id="KW-0342">GTP-binding</keyword>
<evidence type="ECO:0000313" key="4">
    <source>
        <dbReference type="EMBL" id="AEE95886.1"/>
    </source>
</evidence>
<dbReference type="CDD" id="cd01879">
    <property type="entry name" value="FeoB"/>
    <property type="match status" value="1"/>
</dbReference>
<dbReference type="GO" id="GO:0015093">
    <property type="term" value="F:ferrous iron transmembrane transporter activity"/>
    <property type="evidence" value="ECO:0007669"/>
    <property type="project" value="TreeGrafter"/>
</dbReference>
<reference evidence="4 5" key="2">
    <citation type="journal article" date="2011" name="Stand. Genomic Sci.">
        <title>Complete genome sequence of Mahella australiensis type strain (50-1 BON).</title>
        <authorList>
            <person name="Sikorski J."/>
            <person name="Teshima H."/>
            <person name="Nolan M."/>
            <person name="Lucas S."/>
            <person name="Hammon N."/>
            <person name="Deshpande S."/>
            <person name="Cheng J.F."/>
            <person name="Pitluck S."/>
            <person name="Liolios K."/>
            <person name="Pagani I."/>
            <person name="Ivanova N."/>
            <person name="Huntemann M."/>
            <person name="Mavromatis K."/>
            <person name="Ovchinikova G."/>
            <person name="Pati A."/>
            <person name="Tapia R."/>
            <person name="Han C."/>
            <person name="Goodwin L."/>
            <person name="Chen A."/>
            <person name="Palaniappan K."/>
            <person name="Land M."/>
            <person name="Hauser L."/>
            <person name="Ngatchou-Djao O.D."/>
            <person name="Rohde M."/>
            <person name="Pukall R."/>
            <person name="Spring S."/>
            <person name="Abt B."/>
            <person name="Goker M."/>
            <person name="Detter J.C."/>
            <person name="Woyke T."/>
            <person name="Bristow J."/>
            <person name="Markowitz V."/>
            <person name="Hugenholtz P."/>
            <person name="Eisen J.A."/>
            <person name="Kyrpides N.C."/>
            <person name="Klenk H.P."/>
            <person name="Lapidus A."/>
        </authorList>
    </citation>
    <scope>NUCLEOTIDE SEQUENCE [LARGE SCALE GENOMIC DNA]</scope>
    <source>
        <strain evidence="5">DSM 15567 / CIP 107919 / 50-1 BON</strain>
    </source>
</reference>
<evidence type="ECO:0000259" key="3">
    <source>
        <dbReference type="PROSITE" id="PS51711"/>
    </source>
</evidence>
<protein>
    <submittedName>
        <fullName evidence="4">Small GTP-binding protein</fullName>
    </submittedName>
</protein>
<dbReference type="RefSeq" id="WP_013780317.1">
    <property type="nucleotide sequence ID" value="NC_015520.1"/>
</dbReference>
<dbReference type="Proteomes" id="UP000008457">
    <property type="component" value="Chromosome"/>
</dbReference>
<reference evidence="5" key="1">
    <citation type="submission" date="2010-11" db="EMBL/GenBank/DDBJ databases">
        <title>The complete genome of Mahella australiensis DSM 15567.</title>
        <authorList>
            <consortium name="US DOE Joint Genome Institute (JGI-PGF)"/>
            <person name="Lucas S."/>
            <person name="Copeland A."/>
            <person name="Lapidus A."/>
            <person name="Bruce D."/>
            <person name="Goodwin L."/>
            <person name="Pitluck S."/>
            <person name="Kyrpides N."/>
            <person name="Mavromatis K."/>
            <person name="Pagani I."/>
            <person name="Ivanova N."/>
            <person name="Teshima H."/>
            <person name="Brettin T."/>
            <person name="Detter J.C."/>
            <person name="Han C."/>
            <person name="Tapia R."/>
            <person name="Land M."/>
            <person name="Hauser L."/>
            <person name="Markowitz V."/>
            <person name="Cheng J.-F."/>
            <person name="Hugenholtz P."/>
            <person name="Woyke T."/>
            <person name="Wu D."/>
            <person name="Spring S."/>
            <person name="Pukall R."/>
            <person name="Steenblock K."/>
            <person name="Schneider S."/>
            <person name="Klenk H.-P."/>
            <person name="Eisen J.A."/>
        </authorList>
    </citation>
    <scope>NUCLEOTIDE SEQUENCE [LARGE SCALE GENOMIC DNA]</scope>
    <source>
        <strain evidence="5">DSM 15567 / CIP 107919 / 50-1 BON</strain>
    </source>
</reference>
<dbReference type="KEGG" id="mas:Mahau_0683"/>
<evidence type="ECO:0000256" key="1">
    <source>
        <dbReference type="ARBA" id="ARBA00022741"/>
    </source>
</evidence>
<keyword evidence="1" id="KW-0547">Nucleotide-binding</keyword>
<dbReference type="STRING" id="697281.Mahau_0683"/>
<feature type="domain" description="FeoB-type G" evidence="3">
    <location>
        <begin position="21"/>
        <end position="183"/>
    </location>
</feature>
<gene>
    <name evidence="4" type="ordered locus">Mahau_0683</name>
</gene>
<evidence type="ECO:0000313" key="5">
    <source>
        <dbReference type="Proteomes" id="UP000008457"/>
    </source>
</evidence>
<proteinExistence type="predicted"/>
<dbReference type="HOGENOM" id="CLU_013350_0_2_9"/>
<dbReference type="Gene3D" id="3.40.50.300">
    <property type="entry name" value="P-loop containing nucleotide triphosphate hydrolases"/>
    <property type="match status" value="1"/>
</dbReference>
<dbReference type="PANTHER" id="PTHR43185">
    <property type="entry name" value="FERROUS IRON TRANSPORT PROTEIN B"/>
    <property type="match status" value="1"/>
</dbReference>
<keyword evidence="5" id="KW-1185">Reference proteome</keyword>
<dbReference type="GO" id="GO:0005886">
    <property type="term" value="C:plasma membrane"/>
    <property type="evidence" value="ECO:0007669"/>
    <property type="project" value="TreeGrafter"/>
</dbReference>
<accession>F4A0K7</accession>
<dbReference type="PRINTS" id="PR00326">
    <property type="entry name" value="GTP1OBG"/>
</dbReference>
<dbReference type="GO" id="GO:0005525">
    <property type="term" value="F:GTP binding"/>
    <property type="evidence" value="ECO:0007669"/>
    <property type="project" value="UniProtKB-KW"/>
</dbReference>
<name>F4A0K7_MAHA5</name>
<dbReference type="InterPro" id="IPR005225">
    <property type="entry name" value="Small_GTP-bd"/>
</dbReference>
<dbReference type="NCBIfam" id="TIGR00231">
    <property type="entry name" value="small_GTP"/>
    <property type="match status" value="1"/>
</dbReference>
<dbReference type="InterPro" id="IPR030389">
    <property type="entry name" value="G_FEOB_dom"/>
</dbReference>
<dbReference type="InterPro" id="IPR006073">
    <property type="entry name" value="GTP-bd"/>
</dbReference>